<organism evidence="11 12">
    <name type="scientific">Alloalcanivorax venustensis ISO4</name>
    <dbReference type="NCBI Taxonomy" id="1177184"/>
    <lineage>
        <taxon>Bacteria</taxon>
        <taxon>Pseudomonadati</taxon>
        <taxon>Pseudomonadota</taxon>
        <taxon>Gammaproteobacteria</taxon>
        <taxon>Oceanospirillales</taxon>
        <taxon>Alcanivoracaceae</taxon>
        <taxon>Alloalcanivorax</taxon>
    </lineage>
</organism>
<reference evidence="11 12" key="1">
    <citation type="submission" date="2012-09" db="EMBL/GenBank/DDBJ databases">
        <title>Genome Sequence of alkane-degrading Bacterium Alcanivorax venustensis ISO4.</title>
        <authorList>
            <person name="Lai Q."/>
            <person name="Shao Z."/>
        </authorList>
    </citation>
    <scope>NUCLEOTIDE SEQUENCE [LARGE SCALE GENOMIC DNA]</scope>
    <source>
        <strain evidence="11 12">ISO4</strain>
    </source>
</reference>
<comment type="pathway">
    <text evidence="1 8">Amino-acid biosynthesis; L-lysine biosynthesis via DAP pathway; DL-2,6-diaminopimelate from LL-2,6-diaminopimelate: step 1/1.</text>
</comment>
<dbReference type="GeneID" id="99764965"/>
<keyword evidence="12" id="KW-1185">Reference proteome</keyword>
<dbReference type="PANTHER" id="PTHR31689:SF0">
    <property type="entry name" value="DIAMINOPIMELATE EPIMERASE"/>
    <property type="match status" value="1"/>
</dbReference>
<feature type="binding site" evidence="8">
    <location>
        <begin position="81"/>
        <end position="82"/>
    </location>
    <ligand>
        <name>substrate</name>
    </ligand>
</feature>
<accession>A0ABS0ADG5</accession>
<keyword evidence="6 8" id="KW-0413">Isomerase</keyword>
<sequence length="295" mass="31848">MRLRFTKMHGLGNDFLVLNGCDQPLPEDGPPLSVAELRRLGDRHFGVGFDQMLVVQPPRHEGVDFRYRIFNADGSEVSQCGNGARCFARFVRDEGLTDKHRIRVETAAGEMTLNVTDDGLVTVDMGAPLWAPEAIPFLAKQEADTYVLVSGNNAYEISAVGLGNPHLVMLTENVDNAPVATLGPELEHHEQFPERVNVGFMQIVSRREIRLRVFERGAGETLACGSGACAAVVCGQRRGLLDDTVTVHLAGGDLQVHYNGSGGIRMTGPASRVYDGEIDVAGPPSDQGPTTEPSA</sequence>
<dbReference type="Proteomes" id="UP000644441">
    <property type="component" value="Unassembled WGS sequence"/>
</dbReference>
<dbReference type="Gene3D" id="3.10.310.10">
    <property type="entry name" value="Diaminopimelate Epimerase, Chain A, domain 1"/>
    <property type="match status" value="2"/>
</dbReference>
<keyword evidence="8" id="KW-0963">Cytoplasm</keyword>
<feature type="binding site" evidence="8">
    <location>
        <begin position="215"/>
        <end position="216"/>
    </location>
    <ligand>
        <name>substrate</name>
    </ligand>
</feature>
<dbReference type="SUPFAM" id="SSF54506">
    <property type="entry name" value="Diaminopimelate epimerase-like"/>
    <property type="match status" value="1"/>
</dbReference>
<evidence type="ECO:0000256" key="10">
    <source>
        <dbReference type="SAM" id="MobiDB-lite"/>
    </source>
</evidence>
<comment type="function">
    <text evidence="8">Catalyzes the stereoinversion of LL-2,6-diaminopimelate (L,L-DAP) to meso-diaminopimelate (meso-DAP), a precursor of L-lysine and an essential component of the bacterial peptidoglycan.</text>
</comment>
<evidence type="ECO:0000256" key="4">
    <source>
        <dbReference type="ARBA" id="ARBA00022605"/>
    </source>
</evidence>
<feature type="binding site" evidence="8">
    <location>
        <position position="197"/>
    </location>
    <ligand>
        <name>substrate</name>
    </ligand>
</feature>
<feature type="active site" description="Proton donor" evidence="8">
    <location>
        <position position="80"/>
    </location>
</feature>
<feature type="region of interest" description="Disordered" evidence="10">
    <location>
        <begin position="276"/>
        <end position="295"/>
    </location>
</feature>
<comment type="subcellular location">
    <subcellularLocation>
        <location evidence="8">Cytoplasm</location>
    </subcellularLocation>
</comment>
<comment type="similarity">
    <text evidence="2 8">Belongs to the diaminopimelate epimerase family.</text>
</comment>
<keyword evidence="4 8" id="KW-0028">Amino-acid biosynthesis</keyword>
<evidence type="ECO:0000313" key="12">
    <source>
        <dbReference type="Proteomes" id="UP000644441"/>
    </source>
</evidence>
<dbReference type="NCBIfam" id="TIGR00652">
    <property type="entry name" value="DapF"/>
    <property type="match status" value="1"/>
</dbReference>
<comment type="caution">
    <text evidence="11">The sequence shown here is derived from an EMBL/GenBank/DDBJ whole genome shotgun (WGS) entry which is preliminary data.</text>
</comment>
<keyword evidence="5 8" id="KW-0457">Lysine biosynthesis</keyword>
<evidence type="ECO:0000256" key="2">
    <source>
        <dbReference type="ARBA" id="ARBA00010219"/>
    </source>
</evidence>
<comment type="subunit">
    <text evidence="8">Homodimer.</text>
</comment>
<dbReference type="PROSITE" id="PS01326">
    <property type="entry name" value="DAP_EPIMERASE"/>
    <property type="match status" value="1"/>
</dbReference>
<name>A0ABS0ADG5_9GAMM</name>
<feature type="binding site" evidence="8">
    <location>
        <position position="71"/>
    </location>
    <ligand>
        <name>substrate</name>
    </ligand>
</feature>
<proteinExistence type="inferred from homology"/>
<dbReference type="InterPro" id="IPR018510">
    <property type="entry name" value="DAP_epimerase_AS"/>
</dbReference>
<evidence type="ECO:0000256" key="8">
    <source>
        <dbReference type="HAMAP-Rule" id="MF_00197"/>
    </source>
</evidence>
<feature type="site" description="Important for dimerization" evidence="8">
    <location>
        <position position="274"/>
    </location>
</feature>
<feature type="binding site" evidence="8">
    <location>
        <begin position="225"/>
        <end position="226"/>
    </location>
    <ligand>
        <name>substrate</name>
    </ligand>
</feature>
<dbReference type="EC" id="5.1.1.7" evidence="3 8"/>
<feature type="binding site" evidence="8">
    <location>
        <position position="164"/>
    </location>
    <ligand>
        <name>substrate</name>
    </ligand>
</feature>
<dbReference type="Pfam" id="PF01678">
    <property type="entry name" value="DAP_epimerase"/>
    <property type="match status" value="2"/>
</dbReference>
<dbReference type="EMBL" id="ARXR01000004">
    <property type="protein sequence ID" value="MBF5052103.1"/>
    <property type="molecule type" value="Genomic_DNA"/>
</dbReference>
<evidence type="ECO:0000256" key="6">
    <source>
        <dbReference type="ARBA" id="ARBA00023235"/>
    </source>
</evidence>
<dbReference type="PANTHER" id="PTHR31689">
    <property type="entry name" value="DIAMINOPIMELATE EPIMERASE, CHLOROPLASTIC"/>
    <property type="match status" value="1"/>
</dbReference>
<evidence type="ECO:0000256" key="9">
    <source>
        <dbReference type="PROSITE-ProRule" id="PRU10125"/>
    </source>
</evidence>
<evidence type="ECO:0000256" key="1">
    <source>
        <dbReference type="ARBA" id="ARBA00005196"/>
    </source>
</evidence>
<evidence type="ECO:0000256" key="7">
    <source>
        <dbReference type="ARBA" id="ARBA00051712"/>
    </source>
</evidence>
<protein>
    <recommendedName>
        <fullName evidence="3 8">Diaminopimelate epimerase</fullName>
        <shortName evidence="8">DAP epimerase</shortName>
        <ecNumber evidence="3 8">5.1.1.7</ecNumber>
    </recommendedName>
    <alternativeName>
        <fullName evidence="8">PLP-independent amino acid racemase</fullName>
    </alternativeName>
</protein>
<evidence type="ECO:0000256" key="5">
    <source>
        <dbReference type="ARBA" id="ARBA00023154"/>
    </source>
</evidence>
<dbReference type="RefSeq" id="WP_194855182.1">
    <property type="nucleotide sequence ID" value="NZ_ARXR01000004.1"/>
</dbReference>
<feature type="site" description="Could be important to modulate the pK values of the two catalytic cysteine residues" evidence="8">
    <location>
        <position position="215"/>
    </location>
</feature>
<feature type="active site" evidence="9">
    <location>
        <position position="80"/>
    </location>
</feature>
<feature type="binding site" evidence="8">
    <location>
        <position position="13"/>
    </location>
    <ligand>
        <name>substrate</name>
    </ligand>
</feature>
<evidence type="ECO:0000256" key="3">
    <source>
        <dbReference type="ARBA" id="ARBA00013080"/>
    </source>
</evidence>
<comment type="catalytic activity">
    <reaction evidence="7 8">
        <text>(2S,6S)-2,6-diaminopimelate = meso-2,6-diaminopimelate</text>
        <dbReference type="Rhea" id="RHEA:15393"/>
        <dbReference type="ChEBI" id="CHEBI:57609"/>
        <dbReference type="ChEBI" id="CHEBI:57791"/>
        <dbReference type="EC" id="5.1.1.7"/>
    </reaction>
</comment>
<evidence type="ECO:0000313" key="11">
    <source>
        <dbReference type="EMBL" id="MBF5052103.1"/>
    </source>
</evidence>
<gene>
    <name evidence="8" type="primary">dapF</name>
    <name evidence="11" type="ORF">ISO4_00705</name>
</gene>
<feature type="active site" description="Proton acceptor" evidence="8">
    <location>
        <position position="224"/>
    </location>
</feature>
<feature type="binding site" evidence="8">
    <location>
        <position position="51"/>
    </location>
    <ligand>
        <name>substrate</name>
    </ligand>
</feature>
<dbReference type="InterPro" id="IPR001653">
    <property type="entry name" value="DAP_epimerase_DapF"/>
</dbReference>
<dbReference type="HAMAP" id="MF_00197">
    <property type="entry name" value="DAP_epimerase"/>
    <property type="match status" value="1"/>
</dbReference>
<feature type="site" description="Could be important to modulate the pK values of the two catalytic cysteine residues" evidence="8">
    <location>
        <position position="166"/>
    </location>
</feature>